<dbReference type="EMBL" id="MZ598487">
    <property type="protein sequence ID" value="QXV72587.1"/>
    <property type="molecule type" value="Genomic_DNA"/>
</dbReference>
<evidence type="ECO:0000313" key="2">
    <source>
        <dbReference type="EMBL" id="QXV72587.1"/>
    </source>
</evidence>
<accession>A0AAE7VK08</accession>
<gene>
    <name evidence="2" type="ORF">FRS_40</name>
</gene>
<dbReference type="Pfam" id="PF26212">
    <property type="entry name" value="Phage_T7_Gp15"/>
    <property type="match status" value="1"/>
</dbReference>
<sequence>MANDINRAVEQSRFGPTENLHGSTATIQFQAARQNAPVGSTGLAESMAQFVKSGTAAFGAYTEQRQKTADERSNEIIRKLTPEQRREAIANGTLLYQDDPYAMNMLRQKTGRSAAYDVEDEIQTKLNNGEFDGKDRKYLEEYRQQRLAQSSKSYAESAGIDENDPEYQAGFNADIVQRNAGIYDLHARRRSAWFQSQAAVNTRGDLAPLLDDPEVMQSPSGGQVIAGYFNEGLKSGQFPSDKQAIDSLGLLVKDAQQKDGGTNLLRSLRDQQINVLGGAKKVSDLIDPDVYENAITQAEANEYKRNQGRSRDLDLGISTALNQENPEDGWRMIQELRNKNSWLQGSDNMTPQKEKLIQAEQRLIADVRQRSQATAQATQKAIQADTRVAYLKERLADRIAGKNVSVEPDYQPDIGAGKFTKQDAMTAANEVMHDIEQMNVPEAKKDQLRADYLRADYQGGPFQTYFSALVTDAQREWNNAVRSGEPGDFTRITQLQRAYAADPSTIGAVFPEQADFLEKMKDMADSGADPAVMIAAEKATKNLSIDEKKFRDQAWADLKNDSSAKDLTALPGNLERIARTLYDGYNERTGNAKQAQQKVTEWLQKNTVAFTEDQGGTFSSPDQGTLRGRLSKRDLMADPSDVNSWTGGQAIVEDTLKGLAENPQWADTGMTVEGTDAGDIVISSLNGKRVRITKQQLQLIYRTRQQAAAEQKFQQEKESTKTGQLLYNDVIRGGRGPL</sequence>
<organism evidence="2 3">
    <name type="scientific">Pseudomonas phage FRS</name>
    <dbReference type="NCBI Taxonomy" id="2861366"/>
    <lineage>
        <taxon>Viruses</taxon>
        <taxon>Duplodnaviria</taxon>
        <taxon>Heunggongvirae</taxon>
        <taxon>Uroviricota</taxon>
        <taxon>Caudoviricetes</taxon>
        <taxon>Autographivirales</taxon>
        <taxon>Autotranscriptaviridae</taxon>
        <taxon>Studiervirinae</taxon>
        <taxon>Ghunavirus</taxon>
        <taxon>Ghunavirus gv17A</taxon>
        <taxon>Ghunavirus 17A</taxon>
    </lineage>
</organism>
<protein>
    <submittedName>
        <fullName evidence="2">Internal virion protein C</fullName>
    </submittedName>
</protein>
<evidence type="ECO:0000256" key="1">
    <source>
        <dbReference type="SAM" id="MobiDB-lite"/>
    </source>
</evidence>
<name>A0AAE7VK08_9CAUD</name>
<dbReference type="Proteomes" id="UP000827997">
    <property type="component" value="Segment"/>
</dbReference>
<reference evidence="2" key="1">
    <citation type="submission" date="2021-07" db="EMBL/GenBank/DDBJ databases">
        <authorList>
            <person name="DeCurzio J.M.K."/>
            <person name="Krukonis G.P."/>
            <person name="Delesalle V.A."/>
        </authorList>
    </citation>
    <scope>NUCLEOTIDE SEQUENCE</scope>
</reference>
<evidence type="ECO:0000313" key="3">
    <source>
        <dbReference type="Proteomes" id="UP000827997"/>
    </source>
</evidence>
<proteinExistence type="predicted"/>
<feature type="region of interest" description="Disordered" evidence="1">
    <location>
        <begin position="1"/>
        <end position="20"/>
    </location>
</feature>
<dbReference type="InterPro" id="IPR038993">
    <property type="entry name" value="Gp15"/>
</dbReference>